<dbReference type="RefSeq" id="WP_147289164.1">
    <property type="nucleotide sequence ID" value="NZ_QQAZ01000024.1"/>
</dbReference>
<organism evidence="2 3">
    <name type="scientific">Nocardia mexicana</name>
    <dbReference type="NCBI Taxonomy" id="279262"/>
    <lineage>
        <taxon>Bacteria</taxon>
        <taxon>Bacillati</taxon>
        <taxon>Actinomycetota</taxon>
        <taxon>Actinomycetes</taxon>
        <taxon>Mycobacteriales</taxon>
        <taxon>Nocardiaceae</taxon>
        <taxon>Nocardia</taxon>
    </lineage>
</organism>
<gene>
    <name evidence="2" type="ORF">DFR68_12441</name>
</gene>
<reference evidence="2 3" key="1">
    <citation type="submission" date="2018-07" db="EMBL/GenBank/DDBJ databases">
        <title>Genomic Encyclopedia of Type Strains, Phase IV (KMG-IV): sequencing the most valuable type-strain genomes for metagenomic binning, comparative biology and taxonomic classification.</title>
        <authorList>
            <person name="Goeker M."/>
        </authorList>
    </citation>
    <scope>NUCLEOTIDE SEQUENCE [LARGE SCALE GENOMIC DNA]</scope>
    <source>
        <strain evidence="2 3">DSM 44952</strain>
    </source>
</reference>
<feature type="transmembrane region" description="Helical" evidence="1">
    <location>
        <begin position="73"/>
        <end position="93"/>
    </location>
</feature>
<dbReference type="EMBL" id="QQAZ01000024">
    <property type="protein sequence ID" value="RDI42778.1"/>
    <property type="molecule type" value="Genomic_DNA"/>
</dbReference>
<keyword evidence="1" id="KW-0812">Transmembrane</keyword>
<dbReference type="OrthoDB" id="3574450at2"/>
<feature type="transmembrane region" description="Helical" evidence="1">
    <location>
        <begin position="20"/>
        <end position="38"/>
    </location>
</feature>
<evidence type="ECO:0000256" key="1">
    <source>
        <dbReference type="SAM" id="Phobius"/>
    </source>
</evidence>
<dbReference type="Pfam" id="PF20064">
    <property type="entry name" value="DUF6463"/>
    <property type="match status" value="1"/>
</dbReference>
<sequence>MKLIQQRTAPNPTGVRSTQIAGWIAIAFGAIHTLVAPIDTRDTWSLVFSEGWWNTFTLDKATTLAQLERSETFWLTLGSFGVPILLLGCHLVWSARHHHRVPGWIGWLLVIWSLLLITAVPASPAWALLLSGGLITLGDSRILTGGGRDEAIPSAT</sequence>
<proteinExistence type="predicted"/>
<keyword evidence="1" id="KW-0472">Membrane</keyword>
<keyword evidence="3" id="KW-1185">Reference proteome</keyword>
<dbReference type="Proteomes" id="UP000255355">
    <property type="component" value="Unassembled WGS sequence"/>
</dbReference>
<accession>A0A370GG46</accession>
<dbReference type="InterPro" id="IPR045590">
    <property type="entry name" value="DUF6463"/>
</dbReference>
<evidence type="ECO:0000313" key="2">
    <source>
        <dbReference type="EMBL" id="RDI42778.1"/>
    </source>
</evidence>
<keyword evidence="1" id="KW-1133">Transmembrane helix</keyword>
<evidence type="ECO:0000313" key="3">
    <source>
        <dbReference type="Proteomes" id="UP000255355"/>
    </source>
</evidence>
<dbReference type="AlphaFoldDB" id="A0A370GG46"/>
<feature type="transmembrane region" description="Helical" evidence="1">
    <location>
        <begin position="105"/>
        <end position="129"/>
    </location>
</feature>
<name>A0A370GG46_9NOCA</name>
<comment type="caution">
    <text evidence="2">The sequence shown here is derived from an EMBL/GenBank/DDBJ whole genome shotgun (WGS) entry which is preliminary data.</text>
</comment>
<protein>
    <submittedName>
        <fullName evidence="2">Uncharacterized protein</fullName>
    </submittedName>
</protein>